<comment type="caution">
    <text evidence="1">The sequence shown here is derived from an EMBL/GenBank/DDBJ whole genome shotgun (WGS) entry which is preliminary data.</text>
</comment>
<dbReference type="Proteomes" id="UP000488295">
    <property type="component" value="Unassembled WGS sequence"/>
</dbReference>
<dbReference type="AlphaFoldDB" id="A0A9X4XA32"/>
<gene>
    <name evidence="1" type="ORF">GJU95_07345</name>
</gene>
<dbReference type="EMBL" id="WKKC01000021">
    <property type="protein sequence ID" value="MTE03581.1"/>
    <property type="molecule type" value="Genomic_DNA"/>
</dbReference>
<evidence type="ECO:0000313" key="2">
    <source>
        <dbReference type="Proteomes" id="UP000488295"/>
    </source>
</evidence>
<evidence type="ECO:0000313" key="1">
    <source>
        <dbReference type="EMBL" id="MTE03581.1"/>
    </source>
</evidence>
<proteinExistence type="predicted"/>
<sequence length="115" mass="13206">MKYLFNKAITINMGASLSLDEKIKYIFVGTYFTNDSTALIAFNEADERLSDISINVPESMLLDDNQFFLNDTNTAESFKNFAEENGYLKPIGMKSNLGYYAYELTDKFYSLKKEK</sequence>
<dbReference type="RefSeq" id="WP_155692757.1">
    <property type="nucleotide sequence ID" value="NZ_WKKC01000021.1"/>
</dbReference>
<reference evidence="1 2" key="1">
    <citation type="submission" date="2019-11" db="EMBL/GenBank/DDBJ databases">
        <title>Gastrointestinal microbiota of Peromyscus leucopus.</title>
        <authorList>
            <person name="Milovic A."/>
            <person name="Bassam K."/>
            <person name="Barbour A.G."/>
        </authorList>
    </citation>
    <scope>NUCLEOTIDE SEQUENCE [LARGE SCALE GENOMIC DNA]</scope>
    <source>
        <strain evidence="1 2">LL8</strain>
    </source>
</reference>
<accession>A0A9X4XA32</accession>
<name>A0A9X4XA32_LACJH</name>
<protein>
    <submittedName>
        <fullName evidence="1">DUF4313 domain-containing protein</fullName>
    </submittedName>
</protein>
<organism evidence="1 2">
    <name type="scientific">Lactobacillus johnsonii</name>
    <dbReference type="NCBI Taxonomy" id="33959"/>
    <lineage>
        <taxon>Bacteria</taxon>
        <taxon>Bacillati</taxon>
        <taxon>Bacillota</taxon>
        <taxon>Bacilli</taxon>
        <taxon>Lactobacillales</taxon>
        <taxon>Lactobacillaceae</taxon>
        <taxon>Lactobacillus</taxon>
    </lineage>
</organism>